<evidence type="ECO:0000313" key="11">
    <source>
        <dbReference type="Proteomes" id="UP000807825"/>
    </source>
</evidence>
<feature type="domain" description="L,D-TPase catalytic" evidence="9">
    <location>
        <begin position="130"/>
        <end position="263"/>
    </location>
</feature>
<evidence type="ECO:0000259" key="9">
    <source>
        <dbReference type="PROSITE" id="PS52029"/>
    </source>
</evidence>
<dbReference type="GO" id="GO:0071972">
    <property type="term" value="F:peptidoglycan L,D-transpeptidase activity"/>
    <property type="evidence" value="ECO:0007669"/>
    <property type="project" value="TreeGrafter"/>
</dbReference>
<sequence>MREKRAAIMRNILVCLGVILALCALLSPAWSQMYYPDYYQQSPYGQPEDQYQQYPTANLQYDPRDAEMILREQMARQRQNPRARVDQAPPQQQMYEDPYGHRISDEGQVQNVMGEARRIVSLVRNRNGKPFIFIDKRNFQFYLCDSNGRLLRIGPVAIGKGKTEHGAFETHAGVFPISKKVAVDDWIRPDWYFREENEPIPRRWEDRRVPGFFRYKLVFDGMKYIHYAEATGGRLTHGCIGLDWQDAEAVFHTLQVGSYCVVADQGFLTRLARGEFPVQRAASPKPEPTEAVAAKPDSVRTPSPAETTAAAGADDKPFRSLW</sequence>
<evidence type="ECO:0000256" key="4">
    <source>
        <dbReference type="ARBA" id="ARBA00022960"/>
    </source>
</evidence>
<gene>
    <name evidence="10" type="ORF">HY912_04735</name>
</gene>
<dbReference type="InterPro" id="IPR005490">
    <property type="entry name" value="LD_TPept_cat_dom"/>
</dbReference>
<dbReference type="Proteomes" id="UP000807825">
    <property type="component" value="Unassembled WGS sequence"/>
</dbReference>
<evidence type="ECO:0000256" key="1">
    <source>
        <dbReference type="ARBA" id="ARBA00004752"/>
    </source>
</evidence>
<comment type="caution">
    <text evidence="10">The sequence shown here is derived from an EMBL/GenBank/DDBJ whole genome shotgun (WGS) entry which is preliminary data.</text>
</comment>
<keyword evidence="5 7" id="KW-0573">Peptidoglycan synthesis</keyword>
<feature type="region of interest" description="Disordered" evidence="8">
    <location>
        <begin position="75"/>
        <end position="94"/>
    </location>
</feature>
<dbReference type="InterPro" id="IPR038063">
    <property type="entry name" value="Transpep_catalytic_dom"/>
</dbReference>
<feature type="region of interest" description="Disordered" evidence="8">
    <location>
        <begin position="279"/>
        <end position="322"/>
    </location>
</feature>
<evidence type="ECO:0000256" key="3">
    <source>
        <dbReference type="ARBA" id="ARBA00022679"/>
    </source>
</evidence>
<dbReference type="InterPro" id="IPR050979">
    <property type="entry name" value="LD-transpeptidase"/>
</dbReference>
<evidence type="ECO:0000313" key="10">
    <source>
        <dbReference type="EMBL" id="MBI5248780.1"/>
    </source>
</evidence>
<dbReference type="PANTHER" id="PTHR30582">
    <property type="entry name" value="L,D-TRANSPEPTIDASE"/>
    <property type="match status" value="1"/>
</dbReference>
<dbReference type="GO" id="GO:0008360">
    <property type="term" value="P:regulation of cell shape"/>
    <property type="evidence" value="ECO:0007669"/>
    <property type="project" value="UniProtKB-UniRule"/>
</dbReference>
<evidence type="ECO:0000256" key="5">
    <source>
        <dbReference type="ARBA" id="ARBA00022984"/>
    </source>
</evidence>
<dbReference type="PANTHER" id="PTHR30582:SF2">
    <property type="entry name" value="L,D-TRANSPEPTIDASE YCIB-RELATED"/>
    <property type="match status" value="1"/>
</dbReference>
<reference evidence="10" key="1">
    <citation type="submission" date="2020-07" db="EMBL/GenBank/DDBJ databases">
        <title>Huge and variable diversity of episymbiotic CPR bacteria and DPANN archaea in groundwater ecosystems.</title>
        <authorList>
            <person name="He C.Y."/>
            <person name="Keren R."/>
            <person name="Whittaker M."/>
            <person name="Farag I.F."/>
            <person name="Doudna J."/>
            <person name="Cate J.H.D."/>
            <person name="Banfield J.F."/>
        </authorList>
    </citation>
    <scope>NUCLEOTIDE SEQUENCE</scope>
    <source>
        <strain evidence="10">NC_groundwater_1664_Pr3_B-0.1um_52_9</strain>
    </source>
</reference>
<keyword evidence="3" id="KW-0808">Transferase</keyword>
<comment type="similarity">
    <text evidence="2">Belongs to the YkuD family.</text>
</comment>
<evidence type="ECO:0000256" key="8">
    <source>
        <dbReference type="SAM" id="MobiDB-lite"/>
    </source>
</evidence>
<accession>A0A9D6UYK9</accession>
<dbReference type="AlphaFoldDB" id="A0A9D6UYK9"/>
<evidence type="ECO:0000256" key="2">
    <source>
        <dbReference type="ARBA" id="ARBA00005992"/>
    </source>
</evidence>
<feature type="active site" description="Nucleophile" evidence="7">
    <location>
        <position position="239"/>
    </location>
</feature>
<feature type="active site" description="Proton donor/acceptor" evidence="7">
    <location>
        <position position="226"/>
    </location>
</feature>
<dbReference type="PROSITE" id="PS52029">
    <property type="entry name" value="LD_TPASE"/>
    <property type="match status" value="1"/>
</dbReference>
<proteinExistence type="inferred from homology"/>
<dbReference type="GO" id="GO:0071555">
    <property type="term" value="P:cell wall organization"/>
    <property type="evidence" value="ECO:0007669"/>
    <property type="project" value="UniProtKB-UniRule"/>
</dbReference>
<comment type="pathway">
    <text evidence="1 7">Cell wall biogenesis; peptidoglycan biosynthesis.</text>
</comment>
<dbReference type="SUPFAM" id="SSF141523">
    <property type="entry name" value="L,D-transpeptidase catalytic domain-like"/>
    <property type="match status" value="1"/>
</dbReference>
<feature type="compositionally biased region" description="Basic and acidic residues" evidence="8">
    <location>
        <begin position="313"/>
        <end position="322"/>
    </location>
</feature>
<evidence type="ECO:0000256" key="7">
    <source>
        <dbReference type="PROSITE-ProRule" id="PRU01373"/>
    </source>
</evidence>
<dbReference type="GO" id="GO:0018104">
    <property type="term" value="P:peptidoglycan-protein cross-linking"/>
    <property type="evidence" value="ECO:0007669"/>
    <property type="project" value="TreeGrafter"/>
</dbReference>
<keyword evidence="4 7" id="KW-0133">Cell shape</keyword>
<name>A0A9D6UYK9_9BACT</name>
<dbReference type="Pfam" id="PF03734">
    <property type="entry name" value="YkuD"/>
    <property type="match status" value="1"/>
</dbReference>
<dbReference type="GO" id="GO:0016740">
    <property type="term" value="F:transferase activity"/>
    <property type="evidence" value="ECO:0007669"/>
    <property type="project" value="UniProtKB-KW"/>
</dbReference>
<keyword evidence="6 7" id="KW-0961">Cell wall biogenesis/degradation</keyword>
<protein>
    <submittedName>
        <fullName evidence="10">L,D-transpeptidase</fullName>
    </submittedName>
</protein>
<dbReference type="GO" id="GO:0005576">
    <property type="term" value="C:extracellular region"/>
    <property type="evidence" value="ECO:0007669"/>
    <property type="project" value="TreeGrafter"/>
</dbReference>
<dbReference type="EMBL" id="JACRDE010000137">
    <property type="protein sequence ID" value="MBI5248780.1"/>
    <property type="molecule type" value="Genomic_DNA"/>
</dbReference>
<dbReference type="CDD" id="cd16913">
    <property type="entry name" value="YkuD_like"/>
    <property type="match status" value="1"/>
</dbReference>
<organism evidence="10 11">
    <name type="scientific">Desulfomonile tiedjei</name>
    <dbReference type="NCBI Taxonomy" id="2358"/>
    <lineage>
        <taxon>Bacteria</taxon>
        <taxon>Pseudomonadati</taxon>
        <taxon>Thermodesulfobacteriota</taxon>
        <taxon>Desulfomonilia</taxon>
        <taxon>Desulfomonilales</taxon>
        <taxon>Desulfomonilaceae</taxon>
        <taxon>Desulfomonile</taxon>
    </lineage>
</organism>
<dbReference type="Gene3D" id="2.40.440.10">
    <property type="entry name" value="L,D-transpeptidase catalytic domain-like"/>
    <property type="match status" value="1"/>
</dbReference>
<evidence type="ECO:0000256" key="6">
    <source>
        <dbReference type="ARBA" id="ARBA00023316"/>
    </source>
</evidence>